<comment type="caution">
    <text evidence="1">The sequence shown here is derived from an EMBL/GenBank/DDBJ whole genome shotgun (WGS) entry which is preliminary data.</text>
</comment>
<dbReference type="InterPro" id="IPR010260">
    <property type="entry name" value="AlpA"/>
</dbReference>
<dbReference type="EMBL" id="SRYW01000009">
    <property type="protein sequence ID" value="TGY33552.1"/>
    <property type="molecule type" value="Genomic_DNA"/>
</dbReference>
<organism evidence="1 2">
    <name type="scientific">Stenotrophomonas maltophilia</name>
    <name type="common">Pseudomonas maltophilia</name>
    <name type="synonym">Xanthomonas maltophilia</name>
    <dbReference type="NCBI Taxonomy" id="40324"/>
    <lineage>
        <taxon>Bacteria</taxon>
        <taxon>Pseudomonadati</taxon>
        <taxon>Pseudomonadota</taxon>
        <taxon>Gammaproteobacteria</taxon>
        <taxon>Lysobacterales</taxon>
        <taxon>Lysobacteraceae</taxon>
        <taxon>Stenotrophomonas</taxon>
        <taxon>Stenotrophomonas maltophilia group</taxon>
    </lineage>
</organism>
<dbReference type="Proteomes" id="UP000306631">
    <property type="component" value="Unassembled WGS sequence"/>
</dbReference>
<dbReference type="PANTHER" id="PTHR36154">
    <property type="entry name" value="DNA-BINDING TRANSCRIPTIONAL ACTIVATOR ALPA"/>
    <property type="match status" value="1"/>
</dbReference>
<dbReference type="InterPro" id="IPR052931">
    <property type="entry name" value="Prophage_regulatory_activator"/>
</dbReference>
<evidence type="ECO:0000313" key="2">
    <source>
        <dbReference type="Proteomes" id="UP000306631"/>
    </source>
</evidence>
<dbReference type="AlphaFoldDB" id="A0A4S2CYA0"/>
<proteinExistence type="predicted"/>
<dbReference type="OrthoDB" id="5298532at2"/>
<name>A0A4S2CYA0_STEMA</name>
<reference evidence="1 2" key="1">
    <citation type="submission" date="2019-04" db="EMBL/GenBank/DDBJ databases">
        <title>Microbes associate with the intestines of laboratory mice.</title>
        <authorList>
            <person name="Navarre W."/>
            <person name="Wong E."/>
            <person name="Huang K."/>
            <person name="Tropini C."/>
            <person name="Ng K."/>
            <person name="Yu B."/>
        </authorList>
    </citation>
    <scope>NUCLEOTIDE SEQUENCE [LARGE SCALE GENOMIC DNA]</scope>
    <source>
        <strain evidence="1 2">NM62_B4-13</strain>
    </source>
</reference>
<protein>
    <submittedName>
        <fullName evidence="1">AlpA family transcriptional regulator</fullName>
    </submittedName>
</protein>
<dbReference type="PANTHER" id="PTHR36154:SF1">
    <property type="entry name" value="DNA-BINDING TRANSCRIPTIONAL ACTIVATOR ALPA"/>
    <property type="match status" value="1"/>
</dbReference>
<evidence type="ECO:0000313" key="1">
    <source>
        <dbReference type="EMBL" id="TGY33552.1"/>
    </source>
</evidence>
<dbReference type="RefSeq" id="WP_136005341.1">
    <property type="nucleotide sequence ID" value="NZ_SRYW01000009.1"/>
</dbReference>
<dbReference type="Gene3D" id="1.10.238.160">
    <property type="match status" value="1"/>
</dbReference>
<gene>
    <name evidence="1" type="ORF">E5352_11420</name>
</gene>
<accession>A0A4S2CYA0</accession>
<dbReference type="Pfam" id="PF05930">
    <property type="entry name" value="Phage_AlpA"/>
    <property type="match status" value="1"/>
</dbReference>
<sequence>MPSKTLLRLPRVKEKVDLSKSQIYALINAGSFPAPVKLSERCSAWVESELDEWIESRIAASRKEVSA</sequence>